<dbReference type="PANTHER" id="PTHR31362">
    <property type="entry name" value="GLYCOSYLTRANSFERASE STELLO1-RELATED"/>
    <property type="match status" value="1"/>
</dbReference>
<feature type="transmembrane region" description="Helical" evidence="1">
    <location>
        <begin position="12"/>
        <end position="35"/>
    </location>
</feature>
<dbReference type="EnsemblMetazoa" id="BGLB033041-RA">
    <property type="protein sequence ID" value="BGLB033041-PA"/>
    <property type="gene ID" value="BGLB033041"/>
</dbReference>
<keyword evidence="1" id="KW-0812">Transmembrane</keyword>
<dbReference type="InterPro" id="IPR005049">
    <property type="entry name" value="STL-like"/>
</dbReference>
<sequence length="783" mass="88952">MEAWIIFRSRRIKLICVLKLWVTCTVTTMALYLSLQIVQDINTRNEWLLRHYGDNQRARLVSQVEQEHMNQTSSMTAQSLWVVIDAKTLKECNLTRKFSAPSEWSLVIVSTNVYHISWCRPPSCFLLTPKDCKHHLSSWATSSLPSCPSRLTGFLYAISKGATTIFSPNCADSSSDTDLVYNQCATDHPSGLLYNSPLYFDVDDYVSSHSNGGVTCKSTSHSLSHGNKYLIQQFQRVELLEIVPFQERQPLQGTSKKNILSSLPLIVTGFPTFALLSDRSYCLSGSSLLWIYTPPDVPGWFASVFRSIWLNSIKRYFDINIGYFPVAVGKGHNSSHSCSLEKDIDMGEVLANKSIVDCVTDLACEAVERTNVCVVSLALDTFTCLRPLVADANVNISYLRASLTAWVDDFVLVSGNRLSRVLQIKSQERQDFLGESVQLVFGKSLTLDLNLKPIYQNGADSVVVEYMKKVCPRLDINVTTTFDRWLAPAITDIVLVILMEDENLAKGVPYLEYVHRQYFLHIVYCVLSGSSSFEQFVTRLKLGHISYITGHHNNTMHTYSCLSHVMRLSLPVKGYLLIHQNVLLNTWKLLNLSRDRLWFPQGFSKLNIYKTKSYNLWAKWNNKSDKESLMRVFSQLHSEASNISEKNQKGRKFSQIFLNTYFDNLQTDYLLSSAVNLVYIPDQLREVYLTAAEMFSRANVSNNIAFPALHFGLAPSANVTYLPSSSLSGEDRKYPWNYFSHFDSYAIYPLSLDSHLASSEGRQFFCRTFLSELDSIFRTKPIS</sequence>
<dbReference type="PANTHER" id="PTHR31362:SF0">
    <property type="entry name" value="EXOSTOSIN DOMAIN-CONTAINING PROTEIN-RELATED"/>
    <property type="match status" value="1"/>
</dbReference>
<accession>A0A2C9LN04</accession>
<dbReference type="AlphaFoldDB" id="A0A2C9LN04"/>
<name>A0A2C9LN04_BIOGL</name>
<dbReference type="Proteomes" id="UP000076420">
    <property type="component" value="Unassembled WGS sequence"/>
</dbReference>
<dbReference type="VEuPathDB" id="VectorBase:BGLAX_035721"/>
<organism evidence="2 3">
    <name type="scientific">Biomphalaria glabrata</name>
    <name type="common">Bloodfluke planorb</name>
    <name type="synonym">Freshwater snail</name>
    <dbReference type="NCBI Taxonomy" id="6526"/>
    <lineage>
        <taxon>Eukaryota</taxon>
        <taxon>Metazoa</taxon>
        <taxon>Spiralia</taxon>
        <taxon>Lophotrochozoa</taxon>
        <taxon>Mollusca</taxon>
        <taxon>Gastropoda</taxon>
        <taxon>Heterobranchia</taxon>
        <taxon>Euthyneura</taxon>
        <taxon>Panpulmonata</taxon>
        <taxon>Hygrophila</taxon>
        <taxon>Lymnaeoidea</taxon>
        <taxon>Planorbidae</taxon>
        <taxon>Biomphalaria</taxon>
    </lineage>
</organism>
<evidence type="ECO:0000256" key="1">
    <source>
        <dbReference type="SAM" id="Phobius"/>
    </source>
</evidence>
<keyword evidence="1" id="KW-0472">Membrane</keyword>
<dbReference type="KEGG" id="bgt:106053263"/>
<dbReference type="STRING" id="6526.A0A2C9LN04"/>
<evidence type="ECO:0000313" key="3">
    <source>
        <dbReference type="Proteomes" id="UP000076420"/>
    </source>
</evidence>
<reference evidence="2" key="1">
    <citation type="submission" date="2020-05" db="UniProtKB">
        <authorList>
            <consortium name="EnsemblMetazoa"/>
        </authorList>
    </citation>
    <scope>IDENTIFICATION</scope>
    <source>
        <strain evidence="2">BB02</strain>
    </source>
</reference>
<dbReference type="RefSeq" id="XP_013064241.2">
    <property type="nucleotide sequence ID" value="XM_013208787.2"/>
</dbReference>
<proteinExistence type="predicted"/>
<dbReference type="OrthoDB" id="6062490at2759"/>
<protein>
    <submittedName>
        <fullName evidence="2">Uncharacterized protein</fullName>
    </submittedName>
</protein>
<gene>
    <name evidence="2" type="primary">106053263</name>
</gene>
<keyword evidence="1" id="KW-1133">Transmembrane helix</keyword>
<dbReference type="VEuPathDB" id="VectorBase:BGLB033041"/>
<evidence type="ECO:0000313" key="2">
    <source>
        <dbReference type="EnsemblMetazoa" id="BGLB033041-PA"/>
    </source>
</evidence>